<dbReference type="AlphaFoldDB" id="B9F880"/>
<name>B9F880_ORYSJ</name>
<dbReference type="EMBL" id="CM000140">
    <property type="protein sequence ID" value="EEE58978.1"/>
    <property type="molecule type" value="Genomic_DNA"/>
</dbReference>
<evidence type="ECO:0000256" key="1">
    <source>
        <dbReference type="SAM" id="MobiDB-lite"/>
    </source>
</evidence>
<evidence type="ECO:0000313" key="2">
    <source>
        <dbReference type="EMBL" id="EEE58978.1"/>
    </source>
</evidence>
<reference evidence="2" key="2">
    <citation type="submission" date="2008-12" db="EMBL/GenBank/DDBJ databases">
        <title>Improved gene annotation of the rice (Oryza sativa) genomes.</title>
        <authorList>
            <person name="Wang J."/>
            <person name="Li R."/>
            <person name="Fan W."/>
            <person name="Huang Q."/>
            <person name="Zhang J."/>
            <person name="Zhou Y."/>
            <person name="Hu Y."/>
            <person name="Zi S."/>
            <person name="Li J."/>
            <person name="Ni P."/>
            <person name="Zheng H."/>
            <person name="Zhang Y."/>
            <person name="Zhao M."/>
            <person name="Hao Q."/>
            <person name="McDermott J."/>
            <person name="Samudrala R."/>
            <person name="Kristiansen K."/>
            <person name="Wong G.K.-S."/>
        </authorList>
    </citation>
    <scope>NUCLEOTIDE SEQUENCE</scope>
</reference>
<organism evidence="2">
    <name type="scientific">Oryza sativa subsp. japonica</name>
    <name type="common">Rice</name>
    <dbReference type="NCBI Taxonomy" id="39947"/>
    <lineage>
        <taxon>Eukaryota</taxon>
        <taxon>Viridiplantae</taxon>
        <taxon>Streptophyta</taxon>
        <taxon>Embryophyta</taxon>
        <taxon>Tracheophyta</taxon>
        <taxon>Spermatophyta</taxon>
        <taxon>Magnoliopsida</taxon>
        <taxon>Liliopsida</taxon>
        <taxon>Poales</taxon>
        <taxon>Poaceae</taxon>
        <taxon>BOP clade</taxon>
        <taxon>Oryzoideae</taxon>
        <taxon>Oryzeae</taxon>
        <taxon>Oryzinae</taxon>
        <taxon>Oryza</taxon>
        <taxon>Oryza sativa</taxon>
    </lineage>
</organism>
<feature type="region of interest" description="Disordered" evidence="1">
    <location>
        <begin position="121"/>
        <end position="185"/>
    </location>
</feature>
<dbReference type="Proteomes" id="UP000007752">
    <property type="component" value="Chromosome 3"/>
</dbReference>
<gene>
    <name evidence="2" type="ORF">OsJ_10680</name>
</gene>
<protein>
    <submittedName>
        <fullName evidence="2">Uncharacterized protein</fullName>
    </submittedName>
</protein>
<feature type="region of interest" description="Disordered" evidence="1">
    <location>
        <begin position="1"/>
        <end position="33"/>
    </location>
</feature>
<sequence>MAMGGSACQYEQQASSSSSSGSTGGSSLGLFAHGRGGLRRRRVPAGVVRRVRVGVVGAGARADGGCGGQRGKRRSLRHLEADGVCGEPSLLAGQLAGDAELRGHRRAAAVLLMPITCSDDHGVHQRSPNGDAEGSNRLASHVRPGCDARPLYWGPPPSQRLWNPNAEPPNRRELLSGNHPSPSSY</sequence>
<accession>B9F880</accession>
<reference evidence="2" key="1">
    <citation type="journal article" date="2005" name="PLoS Biol.">
        <title>The genomes of Oryza sativa: a history of duplications.</title>
        <authorList>
            <person name="Yu J."/>
            <person name="Wang J."/>
            <person name="Lin W."/>
            <person name="Li S."/>
            <person name="Li H."/>
            <person name="Zhou J."/>
            <person name="Ni P."/>
            <person name="Dong W."/>
            <person name="Hu S."/>
            <person name="Zeng C."/>
            <person name="Zhang J."/>
            <person name="Zhang Y."/>
            <person name="Li R."/>
            <person name="Xu Z."/>
            <person name="Li S."/>
            <person name="Li X."/>
            <person name="Zheng H."/>
            <person name="Cong L."/>
            <person name="Lin L."/>
            <person name="Yin J."/>
            <person name="Geng J."/>
            <person name="Li G."/>
            <person name="Shi J."/>
            <person name="Liu J."/>
            <person name="Lv H."/>
            <person name="Li J."/>
            <person name="Wang J."/>
            <person name="Deng Y."/>
            <person name="Ran L."/>
            <person name="Shi X."/>
            <person name="Wang X."/>
            <person name="Wu Q."/>
            <person name="Li C."/>
            <person name="Ren X."/>
            <person name="Wang J."/>
            <person name="Wang X."/>
            <person name="Li D."/>
            <person name="Liu D."/>
            <person name="Zhang X."/>
            <person name="Ji Z."/>
            <person name="Zhao W."/>
            <person name="Sun Y."/>
            <person name="Zhang Z."/>
            <person name="Bao J."/>
            <person name="Han Y."/>
            <person name="Dong L."/>
            <person name="Ji J."/>
            <person name="Chen P."/>
            <person name="Wu S."/>
            <person name="Liu J."/>
            <person name="Xiao Y."/>
            <person name="Bu D."/>
            <person name="Tan J."/>
            <person name="Yang L."/>
            <person name="Ye C."/>
            <person name="Zhang J."/>
            <person name="Xu J."/>
            <person name="Zhou Y."/>
            <person name="Yu Y."/>
            <person name="Zhang B."/>
            <person name="Zhuang S."/>
            <person name="Wei H."/>
            <person name="Liu B."/>
            <person name="Lei M."/>
            <person name="Yu H."/>
            <person name="Li Y."/>
            <person name="Xu H."/>
            <person name="Wei S."/>
            <person name="He X."/>
            <person name="Fang L."/>
            <person name="Zhang Z."/>
            <person name="Zhang Y."/>
            <person name="Huang X."/>
            <person name="Su Z."/>
            <person name="Tong W."/>
            <person name="Li J."/>
            <person name="Tong Z."/>
            <person name="Li S."/>
            <person name="Ye J."/>
            <person name="Wang L."/>
            <person name="Fang L."/>
            <person name="Lei T."/>
            <person name="Chen C."/>
            <person name="Chen H."/>
            <person name="Xu Z."/>
            <person name="Li H."/>
            <person name="Huang H."/>
            <person name="Zhang F."/>
            <person name="Xu H."/>
            <person name="Li N."/>
            <person name="Zhao C."/>
            <person name="Li S."/>
            <person name="Dong L."/>
            <person name="Huang Y."/>
            <person name="Li L."/>
            <person name="Xi Y."/>
            <person name="Qi Q."/>
            <person name="Li W."/>
            <person name="Zhang B."/>
            <person name="Hu W."/>
            <person name="Zhang Y."/>
            <person name="Tian X."/>
            <person name="Jiao Y."/>
            <person name="Liang X."/>
            <person name="Jin J."/>
            <person name="Gao L."/>
            <person name="Zheng W."/>
            <person name="Hao B."/>
            <person name="Liu S."/>
            <person name="Wang W."/>
            <person name="Yuan L."/>
            <person name="Cao M."/>
            <person name="McDermott J."/>
            <person name="Samudrala R."/>
            <person name="Wang J."/>
            <person name="Wong G.K."/>
            <person name="Yang H."/>
        </authorList>
    </citation>
    <scope>NUCLEOTIDE SEQUENCE [LARGE SCALE GENOMIC DNA]</scope>
</reference>
<proteinExistence type="predicted"/>